<comment type="caution">
    <text evidence="1">The sequence shown here is derived from an EMBL/GenBank/DDBJ whole genome shotgun (WGS) entry which is preliminary data.</text>
</comment>
<name>A0ABR2HX01_9EUKA</name>
<dbReference type="Proteomes" id="UP001470230">
    <property type="component" value="Unassembled WGS sequence"/>
</dbReference>
<evidence type="ECO:0008006" key="3">
    <source>
        <dbReference type="Google" id="ProtNLM"/>
    </source>
</evidence>
<evidence type="ECO:0000313" key="2">
    <source>
        <dbReference type="Proteomes" id="UP001470230"/>
    </source>
</evidence>
<keyword evidence="2" id="KW-1185">Reference proteome</keyword>
<protein>
    <recommendedName>
        <fullName evidence="3">WLM domain-containing protein</fullName>
    </recommendedName>
</protein>
<accession>A0ABR2HX01</accession>
<sequence>MTDTSSSEKQFLLIENLASLLQSTLETQTSLSMLYDELKSVFKVDPNLNVSLIDELNKIISTLLKLPKGVELFEKLRSTALISGFQIKFMKGTDFAASHPKIEEENLVITVSIIPENEINRDKITFARLRYNPQTKNYFFTQMIYPSFIVLAHELVHALHHMKWYNILIQKYTDCPALNGTNKSWEDFSRKLFDENNIEFCSGKESSYYIDFVYRIIAQDSFKEFF</sequence>
<evidence type="ECO:0000313" key="1">
    <source>
        <dbReference type="EMBL" id="KAK8854141.1"/>
    </source>
</evidence>
<proteinExistence type="predicted"/>
<gene>
    <name evidence="1" type="ORF">M9Y10_016697</name>
</gene>
<dbReference type="EMBL" id="JAPFFF010000021">
    <property type="protein sequence ID" value="KAK8854141.1"/>
    <property type="molecule type" value="Genomic_DNA"/>
</dbReference>
<reference evidence="1 2" key="1">
    <citation type="submission" date="2024-04" db="EMBL/GenBank/DDBJ databases">
        <title>Tritrichomonas musculus Genome.</title>
        <authorList>
            <person name="Alves-Ferreira E."/>
            <person name="Grigg M."/>
            <person name="Lorenzi H."/>
            <person name="Galac M."/>
        </authorList>
    </citation>
    <scope>NUCLEOTIDE SEQUENCE [LARGE SCALE GENOMIC DNA]</scope>
    <source>
        <strain evidence="1 2">EAF2021</strain>
    </source>
</reference>
<organism evidence="1 2">
    <name type="scientific">Tritrichomonas musculus</name>
    <dbReference type="NCBI Taxonomy" id="1915356"/>
    <lineage>
        <taxon>Eukaryota</taxon>
        <taxon>Metamonada</taxon>
        <taxon>Parabasalia</taxon>
        <taxon>Tritrichomonadida</taxon>
        <taxon>Tritrichomonadidae</taxon>
        <taxon>Tritrichomonas</taxon>
    </lineage>
</organism>